<dbReference type="EMBL" id="CP034036">
    <property type="protein sequence ID" value="QCR04659.1"/>
    <property type="molecule type" value="Genomic_DNA"/>
</dbReference>
<dbReference type="Proteomes" id="UP000303847">
    <property type="component" value="Chromosome"/>
</dbReference>
<evidence type="ECO:0000313" key="5">
    <source>
        <dbReference type="Proteomes" id="UP000303847"/>
    </source>
</evidence>
<dbReference type="OrthoDB" id="6637115at2"/>
<proteinExistence type="predicted"/>
<evidence type="ECO:0000313" key="3">
    <source>
        <dbReference type="EMBL" id="QCR04659.1"/>
    </source>
</evidence>
<keyword evidence="5" id="KW-1185">Reference proteome</keyword>
<sequence>MIALLKSLFSLLRAYWPQIVMLLAVALIGYKFGHSAGQQAHQSELQKTITTLQTDNKRQAAQLFDYEQEKRIAAEQQVAALKKAREQEAAQRARADKLAADLLDAQTELEQTKKELKRMIPYAVTNDGTAFTGIGPDSLRLYKISLGYPADSLPGTGEAPRRAAVYPADAIRASGGLSPAGIITHAADYGEWCLTLKGKLEKLNQFYDKEAVE</sequence>
<feature type="coiled-coil region" evidence="1">
    <location>
        <begin position="71"/>
        <end position="119"/>
    </location>
</feature>
<dbReference type="EMBL" id="QDKK01000011">
    <property type="protein sequence ID" value="PWC24676.1"/>
    <property type="molecule type" value="Genomic_DNA"/>
</dbReference>
<keyword evidence="1" id="KW-0175">Coiled coil</keyword>
<gene>
    <name evidence="2" type="ORF">DDT54_08285</name>
    <name evidence="3" type="ORF">EH206_11040</name>
</gene>
<evidence type="ECO:0000313" key="4">
    <source>
        <dbReference type="Proteomes" id="UP000295985"/>
    </source>
</evidence>
<reference evidence="2 4" key="1">
    <citation type="submission" date="2018-04" db="EMBL/GenBank/DDBJ databases">
        <title>Brenneria corticis sp.nov.</title>
        <authorList>
            <person name="Li Y."/>
        </authorList>
    </citation>
    <scope>NUCLEOTIDE SEQUENCE [LARGE SCALE GENOMIC DNA]</scope>
    <source>
        <strain evidence="2 4">LMG 2694</strain>
    </source>
</reference>
<name>A0A2U1USP0_9GAMM</name>
<accession>A0A2U1USP0</accession>
<organism evidence="2 4">
    <name type="scientific">Brenneria nigrifluens DSM 30175 = ATCC 13028</name>
    <dbReference type="NCBI Taxonomy" id="1121120"/>
    <lineage>
        <taxon>Bacteria</taxon>
        <taxon>Pseudomonadati</taxon>
        <taxon>Pseudomonadota</taxon>
        <taxon>Gammaproteobacteria</taxon>
        <taxon>Enterobacterales</taxon>
        <taxon>Pectobacteriaceae</taxon>
        <taxon>Brenneria</taxon>
    </lineage>
</organism>
<evidence type="ECO:0000256" key="1">
    <source>
        <dbReference type="SAM" id="Coils"/>
    </source>
</evidence>
<dbReference type="AlphaFoldDB" id="A0A2U1USP0"/>
<dbReference type="Proteomes" id="UP000295985">
    <property type="component" value="Unassembled WGS sequence"/>
</dbReference>
<evidence type="ECO:0000313" key="2">
    <source>
        <dbReference type="EMBL" id="PWC24676.1"/>
    </source>
</evidence>
<dbReference type="RefSeq" id="WP_009112841.1">
    <property type="nucleotide sequence ID" value="NZ_CP034036.1"/>
</dbReference>
<evidence type="ECO:0008006" key="6">
    <source>
        <dbReference type="Google" id="ProtNLM"/>
    </source>
</evidence>
<reference evidence="3 5" key="2">
    <citation type="submission" date="2018-11" db="EMBL/GenBank/DDBJ databases">
        <title>Genome sequences of Brenneria nigrifluens and Brenneria rubrifaciens.</title>
        <authorList>
            <person name="Poret-Peterson A.T."/>
            <person name="McClean A.E."/>
            <person name="Kluepfel D.A."/>
        </authorList>
    </citation>
    <scope>NUCLEOTIDE SEQUENCE [LARGE SCALE GENOMIC DNA]</scope>
    <source>
        <strain evidence="3 5">ATCC 13028</strain>
    </source>
</reference>
<protein>
    <recommendedName>
        <fullName evidence="6">Lysis protein</fullName>
    </recommendedName>
</protein>